<keyword evidence="9 12" id="KW-0406">Ion transport</keyword>
<keyword evidence="7" id="KW-0965">Cell junction</keyword>
<feature type="transmembrane region" description="Helical" evidence="12">
    <location>
        <begin position="198"/>
        <end position="217"/>
    </location>
</feature>
<accession>A0A443RVD3</accession>
<evidence type="ECO:0000256" key="9">
    <source>
        <dbReference type="ARBA" id="ARBA00023065"/>
    </source>
</evidence>
<dbReference type="PROSITE" id="PS51013">
    <property type="entry name" value="PANNEXIN"/>
    <property type="match status" value="1"/>
</dbReference>
<gene>
    <name evidence="12" type="primary">inx</name>
    <name evidence="13" type="ORF">B4U80_07731</name>
</gene>
<keyword evidence="6" id="KW-0303">Gap junction</keyword>
<evidence type="ECO:0000256" key="4">
    <source>
        <dbReference type="ARBA" id="ARBA00022475"/>
    </source>
</evidence>
<evidence type="ECO:0000256" key="11">
    <source>
        <dbReference type="ARBA" id="ARBA00023303"/>
    </source>
</evidence>
<dbReference type="PANTHER" id="PTHR11893">
    <property type="entry name" value="INNEXIN"/>
    <property type="match status" value="1"/>
</dbReference>
<keyword evidence="14" id="KW-1185">Reference proteome</keyword>
<keyword evidence="8 12" id="KW-1133">Transmembrane helix</keyword>
<evidence type="ECO:0000256" key="12">
    <source>
        <dbReference type="RuleBase" id="RU010713"/>
    </source>
</evidence>
<evidence type="ECO:0000256" key="10">
    <source>
        <dbReference type="ARBA" id="ARBA00023136"/>
    </source>
</evidence>
<evidence type="ECO:0000256" key="2">
    <source>
        <dbReference type="ARBA" id="ARBA00004651"/>
    </source>
</evidence>
<dbReference type="GO" id="GO:0034220">
    <property type="term" value="P:monoatomic ion transmembrane transport"/>
    <property type="evidence" value="ECO:0007669"/>
    <property type="project" value="UniProtKB-KW"/>
</dbReference>
<keyword evidence="11 12" id="KW-0407">Ion channel</keyword>
<dbReference type="GO" id="GO:0005243">
    <property type="term" value="F:gap junction channel activity"/>
    <property type="evidence" value="ECO:0007669"/>
    <property type="project" value="TreeGrafter"/>
</dbReference>
<evidence type="ECO:0000256" key="1">
    <source>
        <dbReference type="ARBA" id="ARBA00004610"/>
    </source>
</evidence>
<keyword evidence="10 12" id="KW-0472">Membrane</keyword>
<dbReference type="AlphaFoldDB" id="A0A443RVD3"/>
<protein>
    <recommendedName>
        <fullName evidence="12">Innexin</fullName>
    </recommendedName>
</protein>
<proteinExistence type="inferred from homology"/>
<feature type="transmembrane region" description="Helical" evidence="12">
    <location>
        <begin position="99"/>
        <end position="119"/>
    </location>
</feature>
<comment type="similarity">
    <text evidence="12">Belongs to the pannexin family.</text>
</comment>
<organism evidence="13 14">
    <name type="scientific">Leptotrombidium deliense</name>
    <dbReference type="NCBI Taxonomy" id="299467"/>
    <lineage>
        <taxon>Eukaryota</taxon>
        <taxon>Metazoa</taxon>
        <taxon>Ecdysozoa</taxon>
        <taxon>Arthropoda</taxon>
        <taxon>Chelicerata</taxon>
        <taxon>Arachnida</taxon>
        <taxon>Acari</taxon>
        <taxon>Acariformes</taxon>
        <taxon>Trombidiformes</taxon>
        <taxon>Prostigmata</taxon>
        <taxon>Anystina</taxon>
        <taxon>Parasitengona</taxon>
        <taxon>Trombiculoidea</taxon>
        <taxon>Trombiculidae</taxon>
        <taxon>Leptotrombidium</taxon>
    </lineage>
</organism>
<dbReference type="GO" id="GO:0005921">
    <property type="term" value="C:gap junction"/>
    <property type="evidence" value="ECO:0007669"/>
    <property type="project" value="UniProtKB-SubCell"/>
</dbReference>
<dbReference type="InterPro" id="IPR000990">
    <property type="entry name" value="Innexin"/>
</dbReference>
<keyword evidence="5 12" id="KW-0812">Transmembrane</keyword>
<reference evidence="13 14" key="1">
    <citation type="journal article" date="2018" name="Gigascience">
        <title>Genomes of trombidid mites reveal novel predicted allergens and laterally-transferred genes associated with secondary metabolism.</title>
        <authorList>
            <person name="Dong X."/>
            <person name="Chaisiri K."/>
            <person name="Xia D."/>
            <person name="Armstrong S.D."/>
            <person name="Fang Y."/>
            <person name="Donnelly M.J."/>
            <person name="Kadowaki T."/>
            <person name="McGarry J.W."/>
            <person name="Darby A.C."/>
            <person name="Makepeace B.L."/>
        </authorList>
    </citation>
    <scope>NUCLEOTIDE SEQUENCE [LARGE SCALE GENOMIC DNA]</scope>
    <source>
        <strain evidence="13">UoL-UT</strain>
    </source>
</reference>
<dbReference type="OrthoDB" id="5867527at2759"/>
<comment type="function">
    <text evidence="12">Structural component of the gap junctions.</text>
</comment>
<dbReference type="PANTHER" id="PTHR11893:SF36">
    <property type="entry name" value="INNEXIN-5"/>
    <property type="match status" value="1"/>
</dbReference>
<evidence type="ECO:0000256" key="8">
    <source>
        <dbReference type="ARBA" id="ARBA00022989"/>
    </source>
</evidence>
<evidence type="ECO:0000313" key="14">
    <source>
        <dbReference type="Proteomes" id="UP000288716"/>
    </source>
</evidence>
<dbReference type="GO" id="GO:0005886">
    <property type="term" value="C:plasma membrane"/>
    <property type="evidence" value="ECO:0007669"/>
    <property type="project" value="UniProtKB-SubCell"/>
</dbReference>
<dbReference type="Proteomes" id="UP000288716">
    <property type="component" value="Unassembled WGS sequence"/>
</dbReference>
<dbReference type="VEuPathDB" id="VectorBase:LDEU012717"/>
<evidence type="ECO:0000256" key="3">
    <source>
        <dbReference type="ARBA" id="ARBA00022448"/>
    </source>
</evidence>
<sequence>MNKYFGEPIQCNTGRSNIPPMEIITYCWLEGVFSSFSATQKEGYPGVKQKYIWQRQEASRLADIVEDLRDNHIDSLTPFHKLRLLQDIADAMDSGTFFMFYYVLADTLCLLNIVAQMWFTNLFLGFGVSTLGYDWYKYKSNDTSKFNDPMIRIFPRQAKCTFHKTGSSGTLEKIDSLYLLPQNIVNEQLFLFFMNKFFFYYGFGTFSLCSRQYLYFLY</sequence>
<comment type="caution">
    <text evidence="12">Lacks conserved residue(s) required for the propagation of feature annotation.</text>
</comment>
<evidence type="ECO:0000256" key="5">
    <source>
        <dbReference type="ARBA" id="ARBA00022692"/>
    </source>
</evidence>
<evidence type="ECO:0000256" key="7">
    <source>
        <dbReference type="ARBA" id="ARBA00022949"/>
    </source>
</evidence>
<dbReference type="EMBL" id="NCKV01027613">
    <property type="protein sequence ID" value="RWS19323.1"/>
    <property type="molecule type" value="Genomic_DNA"/>
</dbReference>
<evidence type="ECO:0000256" key="6">
    <source>
        <dbReference type="ARBA" id="ARBA00022868"/>
    </source>
</evidence>
<name>A0A443RVD3_9ACAR</name>
<dbReference type="Pfam" id="PF00876">
    <property type="entry name" value="Innexin"/>
    <property type="match status" value="1"/>
</dbReference>
<keyword evidence="4" id="KW-1003">Cell membrane</keyword>
<comment type="subcellular location">
    <subcellularLocation>
        <location evidence="1">Cell junction</location>
        <location evidence="1">Gap junction</location>
    </subcellularLocation>
    <subcellularLocation>
        <location evidence="2 12">Cell membrane</location>
        <topology evidence="2 12">Multi-pass membrane protein</topology>
    </subcellularLocation>
</comment>
<evidence type="ECO:0000313" key="13">
    <source>
        <dbReference type="EMBL" id="RWS19323.1"/>
    </source>
</evidence>
<comment type="caution">
    <text evidence="13">The sequence shown here is derived from an EMBL/GenBank/DDBJ whole genome shotgun (WGS) entry which is preliminary data.</text>
</comment>
<keyword evidence="3 12" id="KW-0813">Transport</keyword>
<dbReference type="STRING" id="299467.A0A443RVD3"/>